<dbReference type="InterPro" id="IPR036063">
    <property type="entry name" value="Smr_dom_sf"/>
</dbReference>
<evidence type="ECO:0000313" key="4">
    <source>
        <dbReference type="Proteomes" id="UP000503308"/>
    </source>
</evidence>
<dbReference type="SUPFAM" id="SSF160443">
    <property type="entry name" value="SMR domain-like"/>
    <property type="match status" value="1"/>
</dbReference>
<dbReference type="AlphaFoldDB" id="A0A858SPE9"/>
<dbReference type="PANTHER" id="PTHR35562:SF2">
    <property type="entry name" value="DNA ENDONUCLEASE SMRA-RELATED"/>
    <property type="match status" value="1"/>
</dbReference>
<dbReference type="EMBL" id="CP048788">
    <property type="protein sequence ID" value="QJF49718.1"/>
    <property type="molecule type" value="Genomic_DNA"/>
</dbReference>
<organism evidence="3 4">
    <name type="scientific">Roseobacter ponti</name>
    <dbReference type="NCBI Taxonomy" id="1891787"/>
    <lineage>
        <taxon>Bacteria</taxon>
        <taxon>Pseudomonadati</taxon>
        <taxon>Pseudomonadota</taxon>
        <taxon>Alphaproteobacteria</taxon>
        <taxon>Rhodobacterales</taxon>
        <taxon>Roseobacteraceae</taxon>
        <taxon>Roseobacter</taxon>
    </lineage>
</organism>
<dbReference type="Gene3D" id="3.30.1370.110">
    <property type="match status" value="1"/>
</dbReference>
<dbReference type="PROSITE" id="PS50828">
    <property type="entry name" value="SMR"/>
    <property type="match status" value="1"/>
</dbReference>
<evidence type="ECO:0000313" key="3">
    <source>
        <dbReference type="EMBL" id="QJF49718.1"/>
    </source>
</evidence>
<feature type="region of interest" description="Disordered" evidence="1">
    <location>
        <begin position="20"/>
        <end position="72"/>
    </location>
</feature>
<evidence type="ECO:0000259" key="2">
    <source>
        <dbReference type="PROSITE" id="PS50828"/>
    </source>
</evidence>
<dbReference type="KEGG" id="rpon:G3256_00325"/>
<reference evidence="3 4" key="1">
    <citation type="submission" date="2020-02" db="EMBL/GenBank/DDBJ databases">
        <title>Genome sequence of Roseobacter ponti.</title>
        <authorList>
            <person name="Hollensteiner J."/>
            <person name="Schneider D."/>
            <person name="Poehlein A."/>
            <person name="Daniel R."/>
        </authorList>
    </citation>
    <scope>NUCLEOTIDE SEQUENCE [LARGE SCALE GENOMIC DNA]</scope>
    <source>
        <strain evidence="3 4">DSM 106830</strain>
    </source>
</reference>
<proteinExistence type="predicted"/>
<keyword evidence="4" id="KW-1185">Reference proteome</keyword>
<dbReference type="Pfam" id="PF01713">
    <property type="entry name" value="Smr"/>
    <property type="match status" value="1"/>
</dbReference>
<evidence type="ECO:0000256" key="1">
    <source>
        <dbReference type="SAM" id="MobiDB-lite"/>
    </source>
</evidence>
<dbReference type="RefSeq" id="WP_169638942.1">
    <property type="nucleotide sequence ID" value="NZ_CP048788.1"/>
</dbReference>
<feature type="domain" description="Smr" evidence="2">
    <location>
        <begin position="107"/>
        <end position="197"/>
    </location>
</feature>
<feature type="compositionally biased region" description="Basic and acidic residues" evidence="1">
    <location>
        <begin position="20"/>
        <end position="30"/>
    </location>
</feature>
<dbReference type="InterPro" id="IPR002625">
    <property type="entry name" value="Smr_dom"/>
</dbReference>
<dbReference type="Proteomes" id="UP000503308">
    <property type="component" value="Chromosome"/>
</dbReference>
<name>A0A858SPE9_9RHOB</name>
<dbReference type="PANTHER" id="PTHR35562">
    <property type="entry name" value="DNA ENDONUCLEASE SMRA-RELATED"/>
    <property type="match status" value="1"/>
</dbReference>
<sequence>MSRRRLRPEEIALWQQVADRTERLDKRETFDPDAVAPKPARREKPQTPRKARQAFGDAIQPPRPASRKTGYDLAPALPDRLRKAPVQMDRKTFGRMNRGKLKPEGRIDLHGMTLDRAHAALNRFIMSAHGSGKRLVLVITGKGKDRDEGGPIPVRFGVLRHQVPQWLTTQPLAGVVMQISEAHISHGGGGAYYVYLRRQR</sequence>
<accession>A0A858SPE9</accession>
<gene>
    <name evidence="3" type="ORF">G3256_00325</name>
</gene>
<protein>
    <submittedName>
        <fullName evidence="3">DNA mismatch repair protein MutS</fullName>
    </submittedName>
</protein>